<dbReference type="InterPro" id="IPR008801">
    <property type="entry name" value="RALF"/>
</dbReference>
<dbReference type="GO" id="GO:0019722">
    <property type="term" value="P:calcium-mediated signaling"/>
    <property type="evidence" value="ECO:0007669"/>
    <property type="project" value="TreeGrafter"/>
</dbReference>
<dbReference type="EMBL" id="KZ503465">
    <property type="protein sequence ID" value="PKU63722.1"/>
    <property type="molecule type" value="Genomic_DNA"/>
</dbReference>
<keyword evidence="2" id="KW-0372">Hormone</keyword>
<sequence>METMIRRKLSKSVVLLLLAAFLFGFVSAGDMGGHSLGWIPGRSTCQGTIAECIGGDEFDLATESSRRILATSGYISYDALKRGSVPCNRPGASYYNCRPGAEANPYHRGCSAITQCRG</sequence>
<accession>A0A2I0VJY6</accession>
<gene>
    <name evidence="6" type="primary">RALFL33</name>
    <name evidence="6" type="ORF">MA16_Dca014282</name>
</gene>
<dbReference type="PANTHER" id="PTHR33136:SF13">
    <property type="entry name" value="OS10G0328900 PROTEIN"/>
    <property type="match status" value="1"/>
</dbReference>
<comment type="similarity">
    <text evidence="1">Belongs to the plant rapid alkalinization factor (RALF) family.</text>
</comment>
<dbReference type="Pfam" id="PF05498">
    <property type="entry name" value="RALF"/>
    <property type="match status" value="1"/>
</dbReference>
<keyword evidence="7" id="KW-1185">Reference proteome</keyword>
<dbReference type="PANTHER" id="PTHR33136">
    <property type="entry name" value="RAPID ALKALINIZATION FACTOR-LIKE"/>
    <property type="match status" value="1"/>
</dbReference>
<feature type="signal peptide" evidence="5">
    <location>
        <begin position="1"/>
        <end position="28"/>
    </location>
</feature>
<keyword evidence="4" id="KW-1015">Disulfide bond</keyword>
<proteinExistence type="inferred from homology"/>
<evidence type="ECO:0000256" key="3">
    <source>
        <dbReference type="ARBA" id="ARBA00022729"/>
    </source>
</evidence>
<keyword evidence="3 5" id="KW-0732">Signal</keyword>
<reference evidence="6 7" key="1">
    <citation type="journal article" date="2016" name="Sci. Rep.">
        <title>The Dendrobium catenatum Lindl. genome sequence provides insights into polysaccharide synthase, floral development and adaptive evolution.</title>
        <authorList>
            <person name="Zhang G.Q."/>
            <person name="Xu Q."/>
            <person name="Bian C."/>
            <person name="Tsai W.C."/>
            <person name="Yeh C.M."/>
            <person name="Liu K.W."/>
            <person name="Yoshida K."/>
            <person name="Zhang L.S."/>
            <person name="Chang S.B."/>
            <person name="Chen F."/>
            <person name="Shi Y."/>
            <person name="Su Y.Y."/>
            <person name="Zhang Y.Q."/>
            <person name="Chen L.J."/>
            <person name="Yin Y."/>
            <person name="Lin M."/>
            <person name="Huang H."/>
            <person name="Deng H."/>
            <person name="Wang Z.W."/>
            <person name="Zhu S.L."/>
            <person name="Zhao X."/>
            <person name="Deng C."/>
            <person name="Niu S.C."/>
            <person name="Huang J."/>
            <person name="Wang M."/>
            <person name="Liu G.H."/>
            <person name="Yang H.J."/>
            <person name="Xiao X.J."/>
            <person name="Hsiao Y.Y."/>
            <person name="Wu W.L."/>
            <person name="Chen Y.Y."/>
            <person name="Mitsuda N."/>
            <person name="Ohme-Takagi M."/>
            <person name="Luo Y.B."/>
            <person name="Van de Peer Y."/>
            <person name="Liu Z.J."/>
        </authorList>
    </citation>
    <scope>NUCLEOTIDE SEQUENCE [LARGE SCALE GENOMIC DNA]</scope>
    <source>
        <tissue evidence="6">The whole plant</tissue>
    </source>
</reference>
<reference evidence="6 7" key="2">
    <citation type="journal article" date="2017" name="Nature">
        <title>The Apostasia genome and the evolution of orchids.</title>
        <authorList>
            <person name="Zhang G.Q."/>
            <person name="Liu K.W."/>
            <person name="Li Z."/>
            <person name="Lohaus R."/>
            <person name="Hsiao Y.Y."/>
            <person name="Niu S.C."/>
            <person name="Wang J.Y."/>
            <person name="Lin Y.C."/>
            <person name="Xu Q."/>
            <person name="Chen L.J."/>
            <person name="Yoshida K."/>
            <person name="Fujiwara S."/>
            <person name="Wang Z.W."/>
            <person name="Zhang Y.Q."/>
            <person name="Mitsuda N."/>
            <person name="Wang M."/>
            <person name="Liu G.H."/>
            <person name="Pecoraro L."/>
            <person name="Huang H.X."/>
            <person name="Xiao X.J."/>
            <person name="Lin M."/>
            <person name="Wu X.Y."/>
            <person name="Wu W.L."/>
            <person name="Chen Y.Y."/>
            <person name="Chang S.B."/>
            <person name="Sakamoto S."/>
            <person name="Ohme-Takagi M."/>
            <person name="Yagi M."/>
            <person name="Zeng S.J."/>
            <person name="Shen C.Y."/>
            <person name="Yeh C.M."/>
            <person name="Luo Y.B."/>
            <person name="Tsai W.C."/>
            <person name="Van de Peer Y."/>
            <person name="Liu Z.J."/>
        </authorList>
    </citation>
    <scope>NUCLEOTIDE SEQUENCE [LARGE SCALE GENOMIC DNA]</scope>
    <source>
        <tissue evidence="6">The whole plant</tissue>
    </source>
</reference>
<organism evidence="6 7">
    <name type="scientific">Dendrobium catenatum</name>
    <dbReference type="NCBI Taxonomy" id="906689"/>
    <lineage>
        <taxon>Eukaryota</taxon>
        <taxon>Viridiplantae</taxon>
        <taxon>Streptophyta</taxon>
        <taxon>Embryophyta</taxon>
        <taxon>Tracheophyta</taxon>
        <taxon>Spermatophyta</taxon>
        <taxon>Magnoliopsida</taxon>
        <taxon>Liliopsida</taxon>
        <taxon>Asparagales</taxon>
        <taxon>Orchidaceae</taxon>
        <taxon>Epidendroideae</taxon>
        <taxon>Malaxideae</taxon>
        <taxon>Dendrobiinae</taxon>
        <taxon>Dendrobium</taxon>
    </lineage>
</organism>
<protein>
    <submittedName>
        <fullName evidence="6">Protein RALF-like 33</fullName>
    </submittedName>
</protein>
<name>A0A2I0VJY6_9ASPA</name>
<evidence type="ECO:0000313" key="6">
    <source>
        <dbReference type="EMBL" id="PKU63722.1"/>
    </source>
</evidence>
<evidence type="ECO:0000256" key="1">
    <source>
        <dbReference type="ARBA" id="ARBA00009178"/>
    </source>
</evidence>
<evidence type="ECO:0000256" key="2">
    <source>
        <dbReference type="ARBA" id="ARBA00022702"/>
    </source>
</evidence>
<dbReference type="GO" id="GO:0005179">
    <property type="term" value="F:hormone activity"/>
    <property type="evidence" value="ECO:0007669"/>
    <property type="project" value="UniProtKB-KW"/>
</dbReference>
<dbReference type="GO" id="GO:0009506">
    <property type="term" value="C:plasmodesma"/>
    <property type="evidence" value="ECO:0007669"/>
    <property type="project" value="TreeGrafter"/>
</dbReference>
<evidence type="ECO:0000256" key="5">
    <source>
        <dbReference type="SAM" id="SignalP"/>
    </source>
</evidence>
<dbReference type="Proteomes" id="UP000233837">
    <property type="component" value="Unassembled WGS sequence"/>
</dbReference>
<dbReference type="OrthoDB" id="1613518at2759"/>
<feature type="chain" id="PRO_5014154325" evidence="5">
    <location>
        <begin position="29"/>
        <end position="118"/>
    </location>
</feature>
<evidence type="ECO:0000256" key="4">
    <source>
        <dbReference type="ARBA" id="ARBA00023157"/>
    </source>
</evidence>
<evidence type="ECO:0000313" key="7">
    <source>
        <dbReference type="Proteomes" id="UP000233837"/>
    </source>
</evidence>
<dbReference type="AlphaFoldDB" id="A0A2I0VJY6"/>